<dbReference type="KEGG" id="mri:Mal4_36930"/>
<evidence type="ECO:0000313" key="1">
    <source>
        <dbReference type="EMBL" id="QDU39351.1"/>
    </source>
</evidence>
<gene>
    <name evidence="1" type="ORF">Mal4_36930</name>
</gene>
<protein>
    <submittedName>
        <fullName evidence="1">Uncharacterized protein</fullName>
    </submittedName>
</protein>
<dbReference type="RefSeq" id="WP_145370541.1">
    <property type="nucleotide sequence ID" value="NZ_CP036275.1"/>
</dbReference>
<proteinExistence type="predicted"/>
<organism evidence="1 2">
    <name type="scientific">Maioricimonas rarisocia</name>
    <dbReference type="NCBI Taxonomy" id="2528026"/>
    <lineage>
        <taxon>Bacteria</taxon>
        <taxon>Pseudomonadati</taxon>
        <taxon>Planctomycetota</taxon>
        <taxon>Planctomycetia</taxon>
        <taxon>Planctomycetales</taxon>
        <taxon>Planctomycetaceae</taxon>
        <taxon>Maioricimonas</taxon>
    </lineage>
</organism>
<reference evidence="1 2" key="1">
    <citation type="submission" date="2019-02" db="EMBL/GenBank/DDBJ databases">
        <title>Deep-cultivation of Planctomycetes and their phenomic and genomic characterization uncovers novel biology.</title>
        <authorList>
            <person name="Wiegand S."/>
            <person name="Jogler M."/>
            <person name="Boedeker C."/>
            <person name="Pinto D."/>
            <person name="Vollmers J."/>
            <person name="Rivas-Marin E."/>
            <person name="Kohn T."/>
            <person name="Peeters S.H."/>
            <person name="Heuer A."/>
            <person name="Rast P."/>
            <person name="Oberbeckmann S."/>
            <person name="Bunk B."/>
            <person name="Jeske O."/>
            <person name="Meyerdierks A."/>
            <person name="Storesund J.E."/>
            <person name="Kallscheuer N."/>
            <person name="Luecker S."/>
            <person name="Lage O.M."/>
            <person name="Pohl T."/>
            <person name="Merkel B.J."/>
            <person name="Hornburger P."/>
            <person name="Mueller R.-W."/>
            <person name="Bruemmer F."/>
            <person name="Labrenz M."/>
            <person name="Spormann A.M."/>
            <person name="Op den Camp H."/>
            <person name="Overmann J."/>
            <person name="Amann R."/>
            <person name="Jetten M.S.M."/>
            <person name="Mascher T."/>
            <person name="Medema M.H."/>
            <person name="Devos D.P."/>
            <person name="Kaster A.-K."/>
            <person name="Ovreas L."/>
            <person name="Rohde M."/>
            <person name="Galperin M.Y."/>
            <person name="Jogler C."/>
        </authorList>
    </citation>
    <scope>NUCLEOTIDE SEQUENCE [LARGE SCALE GENOMIC DNA]</scope>
    <source>
        <strain evidence="1 2">Mal4</strain>
    </source>
</reference>
<dbReference type="OrthoDB" id="252515at2"/>
<evidence type="ECO:0000313" key="2">
    <source>
        <dbReference type="Proteomes" id="UP000320496"/>
    </source>
</evidence>
<dbReference type="AlphaFoldDB" id="A0A517ZA74"/>
<dbReference type="Proteomes" id="UP000320496">
    <property type="component" value="Chromosome"/>
</dbReference>
<name>A0A517ZA74_9PLAN</name>
<accession>A0A517ZA74</accession>
<dbReference type="EMBL" id="CP036275">
    <property type="protein sequence ID" value="QDU39351.1"/>
    <property type="molecule type" value="Genomic_DNA"/>
</dbReference>
<keyword evidence="2" id="KW-1185">Reference proteome</keyword>
<sequence length="285" mass="31892">MRNAAYLRGSSPSRITRAAWLLAVVILPIVGCAIIDTSEQTATGKPALPPIVPPQDAIELEVYFIDRPRGDSLIGDALWNEVDQISVVEPGIRSQLNDDGIRFGVAPSSPPFALQALLDLQPYGSAAHRRVGRRYAIGSGTETELIASTPEGNCHLNLNLPDGPRSREYETPRCVFRVRAERVQDGWARLEFLPEIHFGDLRMRPVATDHDWQYRGAQEIDPLFSHRFTVELNVGEFIVVGTNKEFASLLGDYFFRDGKEDSKTERLLVVRLADMKRVEPVRESK</sequence>